<dbReference type="EMBL" id="GG675563">
    <property type="protein sequence ID" value="EER13126.1"/>
    <property type="molecule type" value="Genomic_DNA"/>
</dbReference>
<organism evidence="3">
    <name type="scientific">Perkinsus marinus (strain ATCC 50983 / TXsc)</name>
    <dbReference type="NCBI Taxonomy" id="423536"/>
    <lineage>
        <taxon>Eukaryota</taxon>
        <taxon>Sar</taxon>
        <taxon>Alveolata</taxon>
        <taxon>Perkinsozoa</taxon>
        <taxon>Perkinsea</taxon>
        <taxon>Perkinsida</taxon>
        <taxon>Perkinsidae</taxon>
        <taxon>Perkinsus</taxon>
    </lineage>
</organism>
<reference evidence="2 3" key="1">
    <citation type="submission" date="2008-07" db="EMBL/GenBank/DDBJ databases">
        <authorList>
            <person name="El-Sayed N."/>
            <person name="Caler E."/>
            <person name="Inman J."/>
            <person name="Amedeo P."/>
            <person name="Hass B."/>
            <person name="Wortman J."/>
        </authorList>
    </citation>
    <scope>NUCLEOTIDE SEQUENCE [LARGE SCALE GENOMIC DNA]</scope>
    <source>
        <strain evidence="3">ATCC 50983 / TXsc</strain>
    </source>
</reference>
<dbReference type="AlphaFoldDB" id="C5KQW7"/>
<dbReference type="Proteomes" id="UP000007800">
    <property type="component" value="Unassembled WGS sequence"/>
</dbReference>
<dbReference type="OMA" id="KRICYID"/>
<evidence type="ECO:0000313" key="3">
    <source>
        <dbReference type="Proteomes" id="UP000007800"/>
    </source>
</evidence>
<gene>
    <name evidence="2" type="ORF">Pmar_PMAR015613</name>
</gene>
<sequence>MALNVDGIDLPELTGCNPGEVEELQALERYATPDGRYGEGVLNDADYERRCQSSDDVLRRFKQYLNGMDATKLQRLGRICYLDQDGLIHRKPSDPDETERDQITGVLHL</sequence>
<evidence type="ECO:0000313" key="2">
    <source>
        <dbReference type="EMBL" id="EER13126.1"/>
    </source>
</evidence>
<accession>C5KQW7</accession>
<dbReference type="GeneID" id="9056742"/>
<keyword evidence="3" id="KW-1185">Reference proteome</keyword>
<feature type="region of interest" description="Disordered" evidence="1">
    <location>
        <begin position="89"/>
        <end position="109"/>
    </location>
</feature>
<protein>
    <submittedName>
        <fullName evidence="2">Uncharacterized protein</fullName>
    </submittedName>
</protein>
<proteinExistence type="predicted"/>
<dbReference type="RefSeq" id="XP_002781331.1">
    <property type="nucleotide sequence ID" value="XM_002781285.1"/>
</dbReference>
<feature type="non-terminal residue" evidence="2">
    <location>
        <position position="109"/>
    </location>
</feature>
<dbReference type="OrthoDB" id="5920040at2759"/>
<evidence type="ECO:0000256" key="1">
    <source>
        <dbReference type="SAM" id="MobiDB-lite"/>
    </source>
</evidence>
<dbReference type="InParanoid" id="C5KQW7"/>
<name>C5KQW7_PERM5</name>